<comment type="similarity">
    <text evidence="17">Belongs to the NnrD/CARKD family.</text>
</comment>
<keyword evidence="22" id="KW-0808">Transferase</keyword>
<keyword evidence="11 18" id="KW-0413">Isomerase</keyword>
<evidence type="ECO:0000256" key="14">
    <source>
        <dbReference type="ARBA" id="ARBA00025153"/>
    </source>
</evidence>
<keyword evidence="22" id="KW-0418">Kinase</keyword>
<dbReference type="GeneID" id="78317473"/>
<dbReference type="GO" id="GO:0046872">
    <property type="term" value="F:metal ion binding"/>
    <property type="evidence" value="ECO:0007669"/>
    <property type="project" value="UniProtKB-UniRule"/>
</dbReference>
<dbReference type="Gene3D" id="3.40.50.10260">
    <property type="entry name" value="YjeF N-terminal domain"/>
    <property type="match status" value="1"/>
</dbReference>
<comment type="similarity">
    <text evidence="18">Belongs to the NnrE/AIBP family.</text>
</comment>
<evidence type="ECO:0000256" key="8">
    <source>
        <dbReference type="ARBA" id="ARBA00022857"/>
    </source>
</evidence>
<feature type="binding site" evidence="18">
    <location>
        <position position="115"/>
    </location>
    <ligand>
        <name>K(+)</name>
        <dbReference type="ChEBI" id="CHEBI:29103"/>
    </ligand>
</feature>
<proteinExistence type="inferred from homology"/>
<reference evidence="22 23" key="1">
    <citation type="submission" date="2017-02" db="EMBL/GenBank/DDBJ databases">
        <authorList>
            <person name="Peterson S.W."/>
        </authorList>
    </citation>
    <scope>NUCLEOTIDE SEQUENCE [LARGE SCALE GENOMIC DNA]</scope>
    <source>
        <strain evidence="22 23">ATCC BAA-908</strain>
    </source>
</reference>
<evidence type="ECO:0000256" key="12">
    <source>
        <dbReference type="ARBA" id="ARBA00023239"/>
    </source>
</evidence>
<organism evidence="22 23">
    <name type="scientific">Treponema porcinum</name>
    <dbReference type="NCBI Taxonomy" id="261392"/>
    <lineage>
        <taxon>Bacteria</taxon>
        <taxon>Pseudomonadati</taxon>
        <taxon>Spirochaetota</taxon>
        <taxon>Spirochaetia</taxon>
        <taxon>Spirochaetales</taxon>
        <taxon>Treponemataceae</taxon>
        <taxon>Treponema</taxon>
    </lineage>
</organism>
<dbReference type="InterPro" id="IPR030677">
    <property type="entry name" value="Nnr"/>
</dbReference>
<feature type="binding site" evidence="17">
    <location>
        <position position="309"/>
    </location>
    <ligand>
        <name>(6S)-NADPHX</name>
        <dbReference type="ChEBI" id="CHEBI:64076"/>
    </ligand>
</feature>
<dbReference type="InterPro" id="IPR004443">
    <property type="entry name" value="YjeF_N_dom"/>
</dbReference>
<keyword evidence="23" id="KW-1185">Reference proteome</keyword>
<feature type="binding site" evidence="18">
    <location>
        <position position="130"/>
    </location>
    <ligand>
        <name>(6S)-NADPHX</name>
        <dbReference type="ChEBI" id="CHEBI:64076"/>
    </ligand>
</feature>
<dbReference type="Pfam" id="PF03853">
    <property type="entry name" value="YjeF_N"/>
    <property type="match status" value="1"/>
</dbReference>
<dbReference type="SUPFAM" id="SSF53613">
    <property type="entry name" value="Ribokinase-like"/>
    <property type="match status" value="1"/>
</dbReference>
<dbReference type="GO" id="GO:0016301">
    <property type="term" value="F:kinase activity"/>
    <property type="evidence" value="ECO:0007669"/>
    <property type="project" value="UniProtKB-KW"/>
</dbReference>
<sequence length="491" mass="52375">MEAVYIDSSLPEKETKIRCHFGECIMMENAAAALEKAVLGCGAECSVFVLCGGGNNGGDGLALARRIYGKCRVSVFLAEAPRTEEARIQYEMTKAAGVPFVQNDEPLECYTVFVDCLFGTGFHGKLSEDYAALILRVNEADGVKIACDIPSGIDKNGCIETKDAGGSPVAFRADKTVTMGALKTALFSDEAKDFTGTIEKAGLGVSDFVFEKNTEPDAHIIEKSDIQLPHRKKKSAHKGMFGHTAVVIGEKPGAAILAGTAALRFGTGLVTCITDSSEKGDGVSFLMPPELMTGNSFPEKTTSVLLGSGLGTDKNSIVSKTVSFIYDMEKPSAVFDADFFSYPEAPSVLKKLNDRKNAQIIITPHPKELCMLINSCLSEKYEVSFTVSHRFELSRQWSKAFPNIVLVAKGANTYIFKGGKAFICSCGTNALAKAGSGDVLAGLCASLLAQGYDALEAAKTAVYAHASSSTTFTPDYALTPLLLIDRIETSL</sequence>
<accession>A0A1T4N8G8</accession>
<evidence type="ECO:0000256" key="3">
    <source>
        <dbReference type="ARBA" id="ARBA00006001"/>
    </source>
</evidence>
<evidence type="ECO:0000256" key="7">
    <source>
        <dbReference type="ARBA" id="ARBA00022840"/>
    </source>
</evidence>
<feature type="binding site" evidence="17">
    <location>
        <position position="365"/>
    </location>
    <ligand>
        <name>(6S)-NADPHX</name>
        <dbReference type="ChEBI" id="CHEBI:64076"/>
    </ligand>
</feature>
<evidence type="ECO:0000256" key="11">
    <source>
        <dbReference type="ARBA" id="ARBA00023235"/>
    </source>
</evidence>
<dbReference type="GO" id="GO:0005524">
    <property type="term" value="F:ATP binding"/>
    <property type="evidence" value="ECO:0007669"/>
    <property type="project" value="UniProtKB-UniRule"/>
</dbReference>
<feature type="binding site" evidence="17">
    <location>
        <position position="437"/>
    </location>
    <ligand>
        <name>AMP</name>
        <dbReference type="ChEBI" id="CHEBI:456215"/>
    </ligand>
</feature>
<evidence type="ECO:0000313" key="22">
    <source>
        <dbReference type="EMBL" id="SJZ75501.1"/>
    </source>
</evidence>
<evidence type="ECO:0000259" key="21">
    <source>
        <dbReference type="PROSITE" id="PS51385"/>
    </source>
</evidence>
<keyword evidence="13" id="KW-0511">Multifunctional enzyme</keyword>
<feature type="binding site" evidence="18">
    <location>
        <begin position="55"/>
        <end position="59"/>
    </location>
    <ligand>
        <name>(6S)-NADPHX</name>
        <dbReference type="ChEBI" id="CHEBI:64076"/>
    </ligand>
</feature>
<dbReference type="EC" id="5.1.99.6" evidence="19"/>
<dbReference type="GO" id="GO:0052856">
    <property type="term" value="F:NAD(P)HX epimerase activity"/>
    <property type="evidence" value="ECO:0007669"/>
    <property type="project" value="UniProtKB-UniRule"/>
</dbReference>
<protein>
    <recommendedName>
        <fullName evidence="19">Bifunctional NAD(P)H-hydrate repair enzyme</fullName>
    </recommendedName>
    <alternativeName>
        <fullName evidence="19">Nicotinamide nucleotide repair protein</fullName>
    </alternativeName>
    <domain>
        <recommendedName>
            <fullName evidence="19">ADP-dependent (S)-NAD(P)H-hydrate dehydratase</fullName>
            <ecNumber evidence="19">4.2.1.136</ecNumber>
        </recommendedName>
        <alternativeName>
            <fullName evidence="19">ADP-dependent NAD(P)HX dehydratase</fullName>
        </alternativeName>
    </domain>
    <domain>
        <recommendedName>
            <fullName evidence="19">NAD(P)H-hydrate epimerase</fullName>
            <ecNumber evidence="19">5.1.99.6</ecNumber>
        </recommendedName>
    </domain>
</protein>
<dbReference type="InterPro" id="IPR000631">
    <property type="entry name" value="CARKD"/>
</dbReference>
<feature type="binding site" evidence="18">
    <location>
        <position position="56"/>
    </location>
    <ligand>
        <name>K(+)</name>
        <dbReference type="ChEBI" id="CHEBI:29103"/>
    </ligand>
</feature>
<evidence type="ECO:0000256" key="18">
    <source>
        <dbReference type="HAMAP-Rule" id="MF_01966"/>
    </source>
</evidence>
<dbReference type="PROSITE" id="PS51385">
    <property type="entry name" value="YJEF_N"/>
    <property type="match status" value="1"/>
</dbReference>
<evidence type="ECO:0000256" key="13">
    <source>
        <dbReference type="ARBA" id="ARBA00023268"/>
    </source>
</evidence>
<name>A0A1T4N8G8_TREPO</name>
<dbReference type="GO" id="GO:0110051">
    <property type="term" value="P:metabolite repair"/>
    <property type="evidence" value="ECO:0007669"/>
    <property type="project" value="TreeGrafter"/>
</dbReference>
<evidence type="ECO:0000256" key="6">
    <source>
        <dbReference type="ARBA" id="ARBA00022741"/>
    </source>
</evidence>
<dbReference type="OrthoDB" id="9806925at2"/>
<comment type="catalytic activity">
    <reaction evidence="2 18 19">
        <text>(6R)-NADPHX = (6S)-NADPHX</text>
        <dbReference type="Rhea" id="RHEA:32227"/>
        <dbReference type="ChEBI" id="CHEBI:64076"/>
        <dbReference type="ChEBI" id="CHEBI:64077"/>
        <dbReference type="EC" id="5.1.99.6"/>
    </reaction>
</comment>
<dbReference type="Pfam" id="PF01256">
    <property type="entry name" value="Carb_kinase"/>
    <property type="match status" value="1"/>
</dbReference>
<dbReference type="AlphaFoldDB" id="A0A1T4N8G8"/>
<evidence type="ECO:0000259" key="20">
    <source>
        <dbReference type="PROSITE" id="PS51383"/>
    </source>
</evidence>
<keyword evidence="7 17" id="KW-0067">ATP-binding</keyword>
<comment type="cofactor">
    <cofactor evidence="18 19">
        <name>K(+)</name>
        <dbReference type="ChEBI" id="CHEBI:29103"/>
    </cofactor>
    <text evidence="18 19">Binds 1 potassium ion per subunit.</text>
</comment>
<dbReference type="PROSITE" id="PS01049">
    <property type="entry name" value="YJEF_C_1"/>
    <property type="match status" value="1"/>
</dbReference>
<feature type="domain" description="YjeF C-terminal" evidence="20">
    <location>
        <begin position="221"/>
        <end position="491"/>
    </location>
</feature>
<dbReference type="PANTHER" id="PTHR12592">
    <property type="entry name" value="ATP-DEPENDENT (S)-NAD(P)H-HYDRATE DEHYDRATASE FAMILY MEMBER"/>
    <property type="match status" value="1"/>
</dbReference>
<comment type="function">
    <text evidence="14 19">Bifunctional enzyme that catalyzes the epimerization of the S- and R-forms of NAD(P)HX and the dehydration of the S-form of NAD(P)HX at the expense of ADP, which is converted to AMP. This allows the repair of both epimers of NAD(P)HX, a damaged form of NAD(P)H that is a result of enzymatic or heat-dependent hydration.</text>
</comment>
<dbReference type="EC" id="4.2.1.136" evidence="19"/>
<dbReference type="GO" id="GO:0052855">
    <property type="term" value="F:ADP-dependent NAD(P)H-hydrate dehydratase activity"/>
    <property type="evidence" value="ECO:0007669"/>
    <property type="project" value="UniProtKB-UniRule"/>
</dbReference>
<evidence type="ECO:0000256" key="9">
    <source>
        <dbReference type="ARBA" id="ARBA00022958"/>
    </source>
</evidence>
<dbReference type="EMBL" id="FUWG01000021">
    <property type="protein sequence ID" value="SJZ75501.1"/>
    <property type="molecule type" value="Genomic_DNA"/>
</dbReference>
<feature type="binding site" evidence="17">
    <location>
        <position position="254"/>
    </location>
    <ligand>
        <name>(6S)-NADPHX</name>
        <dbReference type="ChEBI" id="CHEBI:64076"/>
    </ligand>
</feature>
<dbReference type="PIRSF" id="PIRSF017184">
    <property type="entry name" value="Nnr"/>
    <property type="match status" value="1"/>
</dbReference>
<evidence type="ECO:0000313" key="23">
    <source>
        <dbReference type="Proteomes" id="UP000190423"/>
    </source>
</evidence>
<dbReference type="Proteomes" id="UP000190423">
    <property type="component" value="Unassembled WGS sequence"/>
</dbReference>
<comment type="function">
    <text evidence="17">Catalyzes the dehydration of the S-form of NAD(P)HX at the expense of ADP, which is converted to AMP. Together with NAD(P)HX epimerase, which catalyzes the epimerization of the S- and R-forms, the enzyme allows the repair of both epimers of NAD(P)HX, a damaged form of NAD(P)H that is a result of enzymatic or heat-dependent hydration.</text>
</comment>
<dbReference type="CDD" id="cd01171">
    <property type="entry name" value="YXKO-related"/>
    <property type="match status" value="1"/>
</dbReference>
<evidence type="ECO:0000256" key="10">
    <source>
        <dbReference type="ARBA" id="ARBA00023027"/>
    </source>
</evidence>
<evidence type="ECO:0000256" key="17">
    <source>
        <dbReference type="HAMAP-Rule" id="MF_01965"/>
    </source>
</evidence>
<feature type="binding site" evidence="18">
    <location>
        <begin position="119"/>
        <end position="125"/>
    </location>
    <ligand>
        <name>(6S)-NADPHX</name>
        <dbReference type="ChEBI" id="CHEBI:64076"/>
    </ligand>
</feature>
<feature type="domain" description="YjeF N-terminal" evidence="21">
    <location>
        <begin position="1"/>
        <end position="211"/>
    </location>
</feature>
<feature type="binding site" evidence="18">
    <location>
        <position position="148"/>
    </location>
    <ligand>
        <name>(6S)-NADPHX</name>
        <dbReference type="ChEBI" id="CHEBI:64076"/>
    </ligand>
</feature>
<comment type="catalytic activity">
    <reaction evidence="15 17 19">
        <text>(6S)-NADHX + ADP = AMP + phosphate + NADH + H(+)</text>
        <dbReference type="Rhea" id="RHEA:32223"/>
        <dbReference type="ChEBI" id="CHEBI:15378"/>
        <dbReference type="ChEBI" id="CHEBI:43474"/>
        <dbReference type="ChEBI" id="CHEBI:57945"/>
        <dbReference type="ChEBI" id="CHEBI:64074"/>
        <dbReference type="ChEBI" id="CHEBI:456215"/>
        <dbReference type="ChEBI" id="CHEBI:456216"/>
        <dbReference type="EC" id="4.2.1.136"/>
    </reaction>
</comment>
<dbReference type="Gene3D" id="3.40.1190.20">
    <property type="match status" value="1"/>
</dbReference>
<keyword evidence="9 18" id="KW-0630">Potassium</keyword>
<gene>
    <name evidence="18" type="primary">nnrE</name>
    <name evidence="17" type="synonym">nnrD</name>
    <name evidence="22" type="ORF">SAMN02745149_02206</name>
</gene>
<evidence type="ECO:0000256" key="1">
    <source>
        <dbReference type="ARBA" id="ARBA00000013"/>
    </source>
</evidence>
<dbReference type="NCBIfam" id="TIGR00197">
    <property type="entry name" value="yjeF_nterm"/>
    <property type="match status" value="1"/>
</dbReference>
<evidence type="ECO:0000256" key="19">
    <source>
        <dbReference type="PIRNR" id="PIRNR017184"/>
    </source>
</evidence>
<comment type="function">
    <text evidence="18">Catalyzes the epimerization of the S- and R-forms of NAD(P)HX, a damaged form of NAD(P)H that is a result of enzymatic or heat-dependent hydration. This is a prerequisite for the S-specific NAD(P)H-hydrate dehydratase to allow the repair of both epimers of NAD(P)HX.</text>
</comment>
<dbReference type="InterPro" id="IPR036652">
    <property type="entry name" value="YjeF_N_dom_sf"/>
</dbReference>
<comment type="subunit">
    <text evidence="17">Homotetramer.</text>
</comment>
<feature type="binding site" evidence="17">
    <location>
        <position position="438"/>
    </location>
    <ligand>
        <name>(6S)-NADPHX</name>
        <dbReference type="ChEBI" id="CHEBI:64076"/>
    </ligand>
</feature>
<evidence type="ECO:0000256" key="15">
    <source>
        <dbReference type="ARBA" id="ARBA00048238"/>
    </source>
</evidence>
<dbReference type="SUPFAM" id="SSF64153">
    <property type="entry name" value="YjeF N-terminal domain-like"/>
    <property type="match status" value="1"/>
</dbReference>
<feature type="binding site" evidence="17">
    <location>
        <begin position="409"/>
        <end position="413"/>
    </location>
    <ligand>
        <name>AMP</name>
        <dbReference type="ChEBI" id="CHEBI:456215"/>
    </ligand>
</feature>
<keyword evidence="10 17" id="KW-0520">NAD</keyword>
<feature type="binding site" evidence="18">
    <location>
        <position position="151"/>
    </location>
    <ligand>
        <name>K(+)</name>
        <dbReference type="ChEBI" id="CHEBI:29103"/>
    </ligand>
</feature>
<comment type="cofactor">
    <cofactor evidence="17">
        <name>Mg(2+)</name>
        <dbReference type="ChEBI" id="CHEBI:18420"/>
    </cofactor>
</comment>
<keyword evidence="6 17" id="KW-0547">Nucleotide-binding</keyword>
<comment type="catalytic activity">
    <reaction evidence="1 18 19">
        <text>(6R)-NADHX = (6S)-NADHX</text>
        <dbReference type="Rhea" id="RHEA:32215"/>
        <dbReference type="ChEBI" id="CHEBI:64074"/>
        <dbReference type="ChEBI" id="CHEBI:64075"/>
        <dbReference type="EC" id="5.1.99.6"/>
    </reaction>
</comment>
<keyword evidence="12 17" id="KW-0456">Lyase</keyword>
<comment type="catalytic activity">
    <reaction evidence="16 17 19">
        <text>(6S)-NADPHX + ADP = AMP + phosphate + NADPH + H(+)</text>
        <dbReference type="Rhea" id="RHEA:32235"/>
        <dbReference type="ChEBI" id="CHEBI:15378"/>
        <dbReference type="ChEBI" id="CHEBI:43474"/>
        <dbReference type="ChEBI" id="CHEBI:57783"/>
        <dbReference type="ChEBI" id="CHEBI:64076"/>
        <dbReference type="ChEBI" id="CHEBI:456215"/>
        <dbReference type="ChEBI" id="CHEBI:456216"/>
        <dbReference type="EC" id="4.2.1.136"/>
    </reaction>
</comment>
<keyword evidence="8 17" id="KW-0521">NADP</keyword>
<dbReference type="STRING" id="261392.SAMN02745149_02206"/>
<evidence type="ECO:0000256" key="5">
    <source>
        <dbReference type="ARBA" id="ARBA00022723"/>
    </source>
</evidence>
<evidence type="ECO:0000256" key="2">
    <source>
        <dbReference type="ARBA" id="ARBA00000909"/>
    </source>
</evidence>
<dbReference type="PROSITE" id="PS51383">
    <property type="entry name" value="YJEF_C_3"/>
    <property type="match status" value="1"/>
</dbReference>
<comment type="similarity">
    <text evidence="4 19">In the C-terminal section; belongs to the NnrD/CARKD family.</text>
</comment>
<dbReference type="RefSeq" id="WP_078934084.1">
    <property type="nucleotide sequence ID" value="NZ_FUWG01000021.1"/>
</dbReference>
<dbReference type="NCBIfam" id="TIGR00196">
    <property type="entry name" value="yjeF_cterm"/>
    <property type="match status" value="1"/>
</dbReference>
<evidence type="ECO:0000256" key="4">
    <source>
        <dbReference type="ARBA" id="ARBA00009524"/>
    </source>
</evidence>
<dbReference type="GO" id="GO:0046496">
    <property type="term" value="P:nicotinamide nucleotide metabolic process"/>
    <property type="evidence" value="ECO:0007669"/>
    <property type="project" value="UniProtKB-UniRule"/>
</dbReference>
<evidence type="ECO:0000256" key="16">
    <source>
        <dbReference type="ARBA" id="ARBA00049209"/>
    </source>
</evidence>
<comment type="similarity">
    <text evidence="3 19">In the N-terminal section; belongs to the NnrE/AIBP family.</text>
</comment>
<dbReference type="InterPro" id="IPR017953">
    <property type="entry name" value="Carbohydrate_kinase_pred_CS"/>
</dbReference>
<dbReference type="HAMAP" id="MF_01966">
    <property type="entry name" value="NADHX_epimerase"/>
    <property type="match status" value="1"/>
</dbReference>
<dbReference type="InterPro" id="IPR029056">
    <property type="entry name" value="Ribokinase-like"/>
</dbReference>
<dbReference type="PANTHER" id="PTHR12592:SF0">
    <property type="entry name" value="ATP-DEPENDENT (S)-NAD(P)H-HYDRATE DEHYDRATASE"/>
    <property type="match status" value="1"/>
</dbReference>
<dbReference type="HAMAP" id="MF_01965">
    <property type="entry name" value="NADHX_dehydratase"/>
    <property type="match status" value="1"/>
</dbReference>
<keyword evidence="5 18" id="KW-0479">Metal-binding</keyword>